<dbReference type="InterPro" id="IPR036291">
    <property type="entry name" value="NAD(P)-bd_dom_sf"/>
</dbReference>
<protein>
    <recommendedName>
        <fullName evidence="7">D-isomer specific 2-hydroxyacid dehydrogenase NAD-binding domain-containing protein</fullName>
    </recommendedName>
</protein>
<evidence type="ECO:0000259" key="5">
    <source>
        <dbReference type="Pfam" id="PF02826"/>
    </source>
</evidence>
<dbReference type="PANTHER" id="PTHR42789:SF1">
    <property type="entry name" value="D-ISOMER SPECIFIC 2-HYDROXYACID DEHYDROGENASE FAMILY PROTEIN (AFU_ORTHOLOGUE AFUA_6G10090)"/>
    <property type="match status" value="1"/>
</dbReference>
<evidence type="ECO:0008006" key="7">
    <source>
        <dbReference type="Google" id="ProtNLM"/>
    </source>
</evidence>
<dbReference type="EMBL" id="UINC01005527">
    <property type="protein sequence ID" value="SVA21895.1"/>
    <property type="molecule type" value="Genomic_DNA"/>
</dbReference>
<feature type="domain" description="D-isomer specific 2-hydroxyacid dehydrogenase NAD-binding" evidence="5">
    <location>
        <begin position="112"/>
        <end position="289"/>
    </location>
</feature>
<dbReference type="SUPFAM" id="SSF52283">
    <property type="entry name" value="Formate/glycerate dehydrogenase catalytic domain-like"/>
    <property type="match status" value="1"/>
</dbReference>
<evidence type="ECO:0000259" key="4">
    <source>
        <dbReference type="Pfam" id="PF00389"/>
    </source>
</evidence>
<feature type="domain" description="D-isomer specific 2-hydroxyacid dehydrogenase catalytic" evidence="4">
    <location>
        <begin position="51"/>
        <end position="306"/>
    </location>
</feature>
<comment type="similarity">
    <text evidence="1">Belongs to the D-isomer specific 2-hydroxyacid dehydrogenase family.</text>
</comment>
<dbReference type="InterPro" id="IPR006140">
    <property type="entry name" value="D-isomer_DH_NAD-bd"/>
</dbReference>
<evidence type="ECO:0000256" key="3">
    <source>
        <dbReference type="ARBA" id="ARBA00023027"/>
    </source>
</evidence>
<keyword evidence="3" id="KW-0520">NAD</keyword>
<dbReference type="Pfam" id="PF00389">
    <property type="entry name" value="2-Hacid_dh"/>
    <property type="match status" value="1"/>
</dbReference>
<dbReference type="Pfam" id="PF02826">
    <property type="entry name" value="2-Hacid_dh_C"/>
    <property type="match status" value="1"/>
</dbReference>
<gene>
    <name evidence="6" type="ORF">METZ01_LOCUS74749</name>
</gene>
<dbReference type="SUPFAM" id="SSF51735">
    <property type="entry name" value="NAD(P)-binding Rossmann-fold domains"/>
    <property type="match status" value="1"/>
</dbReference>
<sequence length="338" mass="37829">MRKIILDPYPRKKEEIFVTSSLKNLNSKYKIIEFDGKDRLDFYNMHIEEVSYIIGQPKLDEELLKKAKKLKAVFNVEGNFLPNIDYQTCHRKGIKILTPSSVFALPVAELAIGMMISLARGIHTTHIDFLGGKEKYGLESNTGSELISRTDIGFIGFGDLGRSIHQLLKGFRPNIRVFDPWLTKSYLFREGVNPASLEEVLVKSRFIFVVAAVTEHNVGMINSEKLDLMMPNASLLILNRAAIADFSAIIKYSNSGKIRIATDVFPEEPLSSNHPIRNSKNVLLSAHRAGALSTAILEMGNYVMEDLELLDNGLPPLNCKKADPETVAILRSKPVKKS</sequence>
<evidence type="ECO:0000256" key="2">
    <source>
        <dbReference type="ARBA" id="ARBA00023002"/>
    </source>
</evidence>
<name>A0A381U103_9ZZZZ</name>
<dbReference type="GO" id="GO:0051287">
    <property type="term" value="F:NAD binding"/>
    <property type="evidence" value="ECO:0007669"/>
    <property type="project" value="InterPro"/>
</dbReference>
<reference evidence="6" key="1">
    <citation type="submission" date="2018-05" db="EMBL/GenBank/DDBJ databases">
        <authorList>
            <person name="Lanie J.A."/>
            <person name="Ng W.-L."/>
            <person name="Kazmierczak K.M."/>
            <person name="Andrzejewski T.M."/>
            <person name="Davidsen T.M."/>
            <person name="Wayne K.J."/>
            <person name="Tettelin H."/>
            <person name="Glass J.I."/>
            <person name="Rusch D."/>
            <person name="Podicherti R."/>
            <person name="Tsui H.-C.T."/>
            <person name="Winkler M.E."/>
        </authorList>
    </citation>
    <scope>NUCLEOTIDE SEQUENCE</scope>
</reference>
<dbReference type="AlphaFoldDB" id="A0A381U103"/>
<evidence type="ECO:0000313" key="6">
    <source>
        <dbReference type="EMBL" id="SVA21895.1"/>
    </source>
</evidence>
<proteinExistence type="inferred from homology"/>
<organism evidence="6">
    <name type="scientific">marine metagenome</name>
    <dbReference type="NCBI Taxonomy" id="408172"/>
    <lineage>
        <taxon>unclassified sequences</taxon>
        <taxon>metagenomes</taxon>
        <taxon>ecological metagenomes</taxon>
    </lineage>
</organism>
<dbReference type="InterPro" id="IPR050857">
    <property type="entry name" value="D-2-hydroxyacid_DH"/>
</dbReference>
<dbReference type="GO" id="GO:0016616">
    <property type="term" value="F:oxidoreductase activity, acting on the CH-OH group of donors, NAD or NADP as acceptor"/>
    <property type="evidence" value="ECO:0007669"/>
    <property type="project" value="InterPro"/>
</dbReference>
<evidence type="ECO:0000256" key="1">
    <source>
        <dbReference type="ARBA" id="ARBA00005854"/>
    </source>
</evidence>
<dbReference type="Gene3D" id="3.40.50.720">
    <property type="entry name" value="NAD(P)-binding Rossmann-like Domain"/>
    <property type="match status" value="2"/>
</dbReference>
<keyword evidence="2" id="KW-0560">Oxidoreductase</keyword>
<dbReference type="PANTHER" id="PTHR42789">
    <property type="entry name" value="D-ISOMER SPECIFIC 2-HYDROXYACID DEHYDROGENASE FAMILY PROTEIN (AFU_ORTHOLOGUE AFUA_6G10090)"/>
    <property type="match status" value="1"/>
</dbReference>
<accession>A0A381U103</accession>
<dbReference type="InterPro" id="IPR006139">
    <property type="entry name" value="D-isomer_2_OHA_DH_cat_dom"/>
</dbReference>